<organism evidence="5 6">
    <name type="scientific">Halostreptopolyspora alba</name>
    <dbReference type="NCBI Taxonomy" id="2487137"/>
    <lineage>
        <taxon>Bacteria</taxon>
        <taxon>Bacillati</taxon>
        <taxon>Actinomycetota</taxon>
        <taxon>Actinomycetes</taxon>
        <taxon>Streptosporangiales</taxon>
        <taxon>Nocardiopsidaceae</taxon>
        <taxon>Halostreptopolyspora</taxon>
    </lineage>
</organism>
<dbReference type="GO" id="GO:0006801">
    <property type="term" value="P:superoxide metabolic process"/>
    <property type="evidence" value="ECO:0007669"/>
    <property type="project" value="InterPro"/>
</dbReference>
<proteinExistence type="inferred from homology"/>
<comment type="caution">
    <text evidence="5">The sequence shown here is derived from an EMBL/GenBank/DDBJ whole genome shotgun (WGS) entry which is preliminary data.</text>
</comment>
<feature type="transmembrane region" description="Helical" evidence="3">
    <location>
        <begin position="223"/>
        <end position="244"/>
    </location>
</feature>
<evidence type="ECO:0000256" key="4">
    <source>
        <dbReference type="SAM" id="SignalP"/>
    </source>
</evidence>
<comment type="similarity">
    <text evidence="1">Belongs to the Cu-Zn superoxide dismutase family.</text>
</comment>
<reference evidence="5 6" key="1">
    <citation type="submission" date="2018-11" db="EMBL/GenBank/DDBJ databases">
        <title>The genome draft of YIM 96095.</title>
        <authorList>
            <person name="Tang S.-K."/>
            <person name="Chunyu W.-X."/>
            <person name="Feng Y.-Z."/>
        </authorList>
    </citation>
    <scope>NUCLEOTIDE SEQUENCE [LARGE SCALE GENOMIC DNA]</scope>
    <source>
        <strain evidence="5 6">YIM 96095</strain>
    </source>
</reference>
<dbReference type="GO" id="GO:0046872">
    <property type="term" value="F:metal ion binding"/>
    <property type="evidence" value="ECO:0007669"/>
    <property type="project" value="InterPro"/>
</dbReference>
<keyword evidence="3" id="KW-1133">Transmembrane helix</keyword>
<protein>
    <submittedName>
        <fullName evidence="5">Uncharacterized protein</fullName>
    </submittedName>
</protein>
<accession>A0A3N0E9W1</accession>
<dbReference type="Proteomes" id="UP000269198">
    <property type="component" value="Unassembled WGS sequence"/>
</dbReference>
<feature type="compositionally biased region" description="Polar residues" evidence="2">
    <location>
        <begin position="110"/>
        <end position="120"/>
    </location>
</feature>
<evidence type="ECO:0000256" key="3">
    <source>
        <dbReference type="SAM" id="Phobius"/>
    </source>
</evidence>
<name>A0A3N0E9W1_9ACTN</name>
<feature type="signal peptide" evidence="4">
    <location>
        <begin position="1"/>
        <end position="26"/>
    </location>
</feature>
<feature type="chain" id="PRO_5017976596" evidence="4">
    <location>
        <begin position="27"/>
        <end position="259"/>
    </location>
</feature>
<evidence type="ECO:0000313" key="6">
    <source>
        <dbReference type="Proteomes" id="UP000269198"/>
    </source>
</evidence>
<evidence type="ECO:0000256" key="2">
    <source>
        <dbReference type="SAM" id="MobiDB-lite"/>
    </source>
</evidence>
<dbReference type="AlphaFoldDB" id="A0A3N0E9W1"/>
<sequence>MHSRRIGVVALAIPMALYAPAAPALADDTTQLHADLTQLNDTGATGTAEVSISGTEVTVDITSHGLLAGQPHAQHFHIGGSNTCPDMSAAGEDGRLNTTEGAPSYGPIKTSLTTEGDTSADSGLAVDRMPAADADGSVSYSRTFEVPEDVAASVKAGEAVIVQHGVDYNGNGEYDFDGGGESELDESLPTEATDPATCGQLTPAPEGGMAAGAGGMTASEADMALLAVGTGLVAAAGTAAVFGLRRSRAAEVSGRDAVL</sequence>
<keyword evidence="3" id="KW-0472">Membrane</keyword>
<dbReference type="EMBL" id="RJMB01000010">
    <property type="protein sequence ID" value="RNL84621.1"/>
    <property type="molecule type" value="Genomic_DNA"/>
</dbReference>
<evidence type="ECO:0000256" key="1">
    <source>
        <dbReference type="ARBA" id="ARBA00010457"/>
    </source>
</evidence>
<dbReference type="Gene3D" id="2.60.40.200">
    <property type="entry name" value="Superoxide dismutase, copper/zinc binding domain"/>
    <property type="match status" value="1"/>
</dbReference>
<evidence type="ECO:0000313" key="5">
    <source>
        <dbReference type="EMBL" id="RNL84621.1"/>
    </source>
</evidence>
<keyword evidence="3" id="KW-0812">Transmembrane</keyword>
<keyword evidence="6" id="KW-1185">Reference proteome</keyword>
<feature type="region of interest" description="Disordered" evidence="2">
    <location>
        <begin position="89"/>
        <end position="120"/>
    </location>
</feature>
<dbReference type="OrthoDB" id="2991218at2"/>
<dbReference type="InterPro" id="IPR036423">
    <property type="entry name" value="SOD-like_Cu/Zn_dom_sf"/>
</dbReference>
<keyword evidence="4" id="KW-0732">Signal</keyword>
<dbReference type="RefSeq" id="WP_123201438.1">
    <property type="nucleotide sequence ID" value="NZ_RJMB01000010.1"/>
</dbReference>
<gene>
    <name evidence="5" type="ORF">EFW17_12000</name>
</gene>